<keyword evidence="2" id="KW-1185">Reference proteome</keyword>
<protein>
    <submittedName>
        <fullName evidence="1">Uncharacterized protein</fullName>
    </submittedName>
</protein>
<evidence type="ECO:0000313" key="1">
    <source>
        <dbReference type="EMBL" id="SDZ94063.1"/>
    </source>
</evidence>
<dbReference type="EMBL" id="FNQF01000002">
    <property type="protein sequence ID" value="SDZ94063.1"/>
    <property type="molecule type" value="Genomic_DNA"/>
</dbReference>
<gene>
    <name evidence="1" type="ORF">SAMN05421540_102242</name>
</gene>
<sequence length="39" mass="4844">MTYKKRVSKRSSFFMSKTIVYFQYKNQKNALQIKFAERF</sequence>
<dbReference type="AlphaFoldDB" id="A0A1H3X478"/>
<proteinExistence type="predicted"/>
<reference evidence="1 2" key="1">
    <citation type="submission" date="2016-10" db="EMBL/GenBank/DDBJ databases">
        <authorList>
            <person name="de Groot N.N."/>
        </authorList>
    </citation>
    <scope>NUCLEOTIDE SEQUENCE [LARGE SCALE GENOMIC DNA]</scope>
    <source>
        <strain evidence="1 2">DSM 23581</strain>
    </source>
</reference>
<dbReference type="Proteomes" id="UP000198820">
    <property type="component" value="Unassembled WGS sequence"/>
</dbReference>
<dbReference type="STRING" id="908615.SAMN05421540_102242"/>
<organism evidence="1 2">
    <name type="scientific">Psychroflexus halocasei</name>
    <dbReference type="NCBI Taxonomy" id="908615"/>
    <lineage>
        <taxon>Bacteria</taxon>
        <taxon>Pseudomonadati</taxon>
        <taxon>Bacteroidota</taxon>
        <taxon>Flavobacteriia</taxon>
        <taxon>Flavobacteriales</taxon>
        <taxon>Flavobacteriaceae</taxon>
        <taxon>Psychroflexus</taxon>
    </lineage>
</organism>
<name>A0A1H3X478_9FLAO</name>
<evidence type="ECO:0000313" key="2">
    <source>
        <dbReference type="Proteomes" id="UP000198820"/>
    </source>
</evidence>
<accession>A0A1H3X478</accession>